<accession>A0A7M7HDF6</accession>
<evidence type="ECO:0000313" key="2">
    <source>
        <dbReference type="EnsemblMetazoa" id="XP_008211424"/>
    </source>
</evidence>
<name>A0A7M7HDF6_NASVI</name>
<sequence length="201" mass="23112">MFSKVISYFFDRSKKSGKSEFFGGHRDNGKNSMEWQGDDDDDRRSVESLSWIGTNELEKSKSDSSITPIGDCNYRARGVQVTLGTCGAQKKLTSALRNLDISNDDDDGGDDRNVSFTPVITKDCPYNQLDSNSFRYGFKTQNLTTKELVSVGPEILNFQGNRHFPEEIAMYWKKDCRMWLWKSFRRRNQSRNTTAEIKQLN</sequence>
<feature type="region of interest" description="Disordered" evidence="1">
    <location>
        <begin position="20"/>
        <end position="43"/>
    </location>
</feature>
<organism evidence="2 3">
    <name type="scientific">Nasonia vitripennis</name>
    <name type="common">Parasitic wasp</name>
    <dbReference type="NCBI Taxonomy" id="7425"/>
    <lineage>
        <taxon>Eukaryota</taxon>
        <taxon>Metazoa</taxon>
        <taxon>Ecdysozoa</taxon>
        <taxon>Arthropoda</taxon>
        <taxon>Hexapoda</taxon>
        <taxon>Insecta</taxon>
        <taxon>Pterygota</taxon>
        <taxon>Neoptera</taxon>
        <taxon>Endopterygota</taxon>
        <taxon>Hymenoptera</taxon>
        <taxon>Apocrita</taxon>
        <taxon>Proctotrupomorpha</taxon>
        <taxon>Chalcidoidea</taxon>
        <taxon>Pteromalidae</taxon>
        <taxon>Pteromalinae</taxon>
        <taxon>Nasonia</taxon>
    </lineage>
</organism>
<dbReference type="InParanoid" id="A0A7M7HDF6"/>
<proteinExistence type="predicted"/>
<dbReference type="OrthoDB" id="7697968at2759"/>
<protein>
    <submittedName>
        <fullName evidence="2">Uncharacterized protein</fullName>
    </submittedName>
</protein>
<dbReference type="RefSeq" id="XP_008211424.1">
    <property type="nucleotide sequence ID" value="XM_008213202.4"/>
</dbReference>
<dbReference type="AlphaFoldDB" id="A0A7M7HDF6"/>
<evidence type="ECO:0000256" key="1">
    <source>
        <dbReference type="SAM" id="MobiDB-lite"/>
    </source>
</evidence>
<reference evidence="2" key="1">
    <citation type="submission" date="2021-01" db="UniProtKB">
        <authorList>
            <consortium name="EnsemblMetazoa"/>
        </authorList>
    </citation>
    <scope>IDENTIFICATION</scope>
</reference>
<dbReference type="EnsemblMetazoa" id="XM_008213202">
    <property type="protein sequence ID" value="XP_008211424"/>
    <property type="gene ID" value="LOC103316946"/>
</dbReference>
<keyword evidence="3" id="KW-1185">Reference proteome</keyword>
<dbReference type="GeneID" id="103316946"/>
<dbReference type="Proteomes" id="UP000002358">
    <property type="component" value="Chromosome 4"/>
</dbReference>
<dbReference type="KEGG" id="nvi:103316946"/>
<evidence type="ECO:0000313" key="3">
    <source>
        <dbReference type="Proteomes" id="UP000002358"/>
    </source>
</evidence>
<feature type="compositionally biased region" description="Basic and acidic residues" evidence="1">
    <location>
        <begin position="20"/>
        <end position="29"/>
    </location>
</feature>